<name>A0A0E9RGA7_ANGAN</name>
<dbReference type="AlphaFoldDB" id="A0A0E9RGA7"/>
<organism evidence="2">
    <name type="scientific">Anguilla anguilla</name>
    <name type="common">European freshwater eel</name>
    <name type="synonym">Muraena anguilla</name>
    <dbReference type="NCBI Taxonomy" id="7936"/>
    <lineage>
        <taxon>Eukaryota</taxon>
        <taxon>Metazoa</taxon>
        <taxon>Chordata</taxon>
        <taxon>Craniata</taxon>
        <taxon>Vertebrata</taxon>
        <taxon>Euteleostomi</taxon>
        <taxon>Actinopterygii</taxon>
        <taxon>Neopterygii</taxon>
        <taxon>Teleostei</taxon>
        <taxon>Anguilliformes</taxon>
        <taxon>Anguillidae</taxon>
        <taxon>Anguilla</taxon>
    </lineage>
</organism>
<reference evidence="2" key="2">
    <citation type="journal article" date="2015" name="Fish Shellfish Immunol.">
        <title>Early steps in the European eel (Anguilla anguilla)-Vibrio vulnificus interaction in the gills: Role of the RtxA13 toxin.</title>
        <authorList>
            <person name="Callol A."/>
            <person name="Pajuelo D."/>
            <person name="Ebbesson L."/>
            <person name="Teles M."/>
            <person name="MacKenzie S."/>
            <person name="Amaro C."/>
        </authorList>
    </citation>
    <scope>NUCLEOTIDE SEQUENCE</scope>
</reference>
<reference evidence="2" key="1">
    <citation type="submission" date="2014-11" db="EMBL/GenBank/DDBJ databases">
        <authorList>
            <person name="Amaro Gonzalez C."/>
        </authorList>
    </citation>
    <scope>NUCLEOTIDE SEQUENCE</scope>
</reference>
<feature type="chain" id="PRO_5002431650" evidence="1">
    <location>
        <begin position="17"/>
        <end position="42"/>
    </location>
</feature>
<keyword evidence="1" id="KW-0732">Signal</keyword>
<dbReference type="EMBL" id="GBXM01081199">
    <property type="protein sequence ID" value="JAH27378.1"/>
    <property type="molecule type" value="Transcribed_RNA"/>
</dbReference>
<sequence length="42" mass="4412">MVAVFVLIFLSSPSAPVTRLWSPGSCCLCFASLNPGTGCCLY</sequence>
<evidence type="ECO:0000256" key="1">
    <source>
        <dbReference type="SAM" id="SignalP"/>
    </source>
</evidence>
<protein>
    <submittedName>
        <fullName evidence="2">Uncharacterized protein</fullName>
    </submittedName>
</protein>
<feature type="signal peptide" evidence="1">
    <location>
        <begin position="1"/>
        <end position="16"/>
    </location>
</feature>
<evidence type="ECO:0000313" key="2">
    <source>
        <dbReference type="EMBL" id="JAH27378.1"/>
    </source>
</evidence>
<accession>A0A0E9RGA7</accession>
<proteinExistence type="predicted"/>